<dbReference type="OrthoDB" id="1081990at2"/>
<evidence type="ECO:0008006" key="4">
    <source>
        <dbReference type="Google" id="ProtNLM"/>
    </source>
</evidence>
<dbReference type="Pfam" id="PF11551">
    <property type="entry name" value="Omp28"/>
    <property type="match status" value="1"/>
</dbReference>
<dbReference type="EMBL" id="QNUE01000007">
    <property type="protein sequence ID" value="REC66869.1"/>
    <property type="molecule type" value="Genomic_DNA"/>
</dbReference>
<gene>
    <name evidence="2" type="ORF">DRF59_11215</name>
</gene>
<feature type="chain" id="PRO_5017604681" description="Omp28-related outer membrane protein" evidence="1">
    <location>
        <begin position="22"/>
        <end position="350"/>
    </location>
</feature>
<dbReference type="RefSeq" id="WP_115959686.1">
    <property type="nucleotide sequence ID" value="NZ_CBCRVL010000032.1"/>
</dbReference>
<dbReference type="InterPro" id="IPR021615">
    <property type="entry name" value="Omp28"/>
</dbReference>
<evidence type="ECO:0000313" key="3">
    <source>
        <dbReference type="Proteomes" id="UP000256769"/>
    </source>
</evidence>
<comment type="caution">
    <text evidence="2">The sequence shown here is derived from an EMBL/GenBank/DDBJ whole genome shotgun (WGS) entry which is preliminary data.</text>
</comment>
<dbReference type="InterPro" id="IPR013783">
    <property type="entry name" value="Ig-like_fold"/>
</dbReference>
<accession>A0A3D9CMI6</accession>
<proteinExistence type="predicted"/>
<name>A0A3D9CMI6_9FLAO</name>
<sequence length="350" mass="38756">MKNLIFLFLMVVLASSCSGSGSDEGDTIATYITISSDGGNEKLLGNSFTFKIKDNLNNDITSESQIYVNEHLINGNIYKPTEKGVYTITAKYKSLPVNPISVTAVINDGINFKHRILYEDFTGTWCGNCTRAGARAKNLKSLTDDGFVFLGVHGPSGQDPWSNTTTTELEIFKNVTGEDLGWPTMFLNRNIIWPDTENYTDMSLPLALIKASSKIGIKIASTVSGNILDIDTRISFAQDFTGLKIAAFIVEDNLIGKQKNYVEALGPPTIYDYVHHNVLRNKLTSSVAGESIQDTQTVISNEYSRAFQYLIPSEFNRNNLKIIIMVLDGNGNVLNVREEKIGITNNYEFL</sequence>
<dbReference type="AlphaFoldDB" id="A0A3D9CMI6"/>
<dbReference type="SUPFAM" id="SSF52833">
    <property type="entry name" value="Thioredoxin-like"/>
    <property type="match status" value="1"/>
</dbReference>
<evidence type="ECO:0000313" key="2">
    <source>
        <dbReference type="EMBL" id="REC66869.1"/>
    </source>
</evidence>
<dbReference type="InterPro" id="IPR036249">
    <property type="entry name" value="Thioredoxin-like_sf"/>
</dbReference>
<keyword evidence="1" id="KW-0732">Signal</keyword>
<dbReference type="Gene3D" id="2.60.40.10">
    <property type="entry name" value="Immunoglobulins"/>
    <property type="match status" value="1"/>
</dbReference>
<feature type="signal peptide" evidence="1">
    <location>
        <begin position="1"/>
        <end position="21"/>
    </location>
</feature>
<protein>
    <recommendedName>
        <fullName evidence="4">Omp28-related outer membrane protein</fullName>
    </recommendedName>
</protein>
<keyword evidence="3" id="KW-1185">Reference proteome</keyword>
<reference evidence="2 3" key="1">
    <citation type="journal article" date="2007" name="Int. J. Syst. Evol. Microbiol.">
        <title>Chryseobacterium flavum sp. nov., isolated from polluted soil.</title>
        <authorList>
            <person name="Zhou Y."/>
            <person name="Dong J."/>
            <person name="Wang X."/>
            <person name="Huang X."/>
            <person name="Zhang K.Y."/>
            <person name="Zhang Y.Q."/>
            <person name="Guo Y.F."/>
            <person name="Lai R."/>
            <person name="Li W.J."/>
        </authorList>
    </citation>
    <scope>NUCLEOTIDE SEQUENCE [LARGE SCALE GENOMIC DNA]</scope>
    <source>
        <strain evidence="2 3">KCTC 12877</strain>
    </source>
</reference>
<dbReference type="PROSITE" id="PS51257">
    <property type="entry name" value="PROKAR_LIPOPROTEIN"/>
    <property type="match status" value="1"/>
</dbReference>
<dbReference type="Proteomes" id="UP000256769">
    <property type="component" value="Unassembled WGS sequence"/>
</dbReference>
<organism evidence="2 3">
    <name type="scientific">Chryseobacterium flavum</name>
    <dbReference type="NCBI Taxonomy" id="415851"/>
    <lineage>
        <taxon>Bacteria</taxon>
        <taxon>Pseudomonadati</taxon>
        <taxon>Bacteroidota</taxon>
        <taxon>Flavobacteriia</taxon>
        <taxon>Flavobacteriales</taxon>
        <taxon>Weeksellaceae</taxon>
        <taxon>Chryseobacterium group</taxon>
        <taxon>Chryseobacterium</taxon>
    </lineage>
</organism>
<evidence type="ECO:0000256" key="1">
    <source>
        <dbReference type="SAM" id="SignalP"/>
    </source>
</evidence>